<dbReference type="UniPathway" id="UPA00667"/>
<dbReference type="SMART" id="SM00813">
    <property type="entry name" value="Alpha-L-AF_C"/>
    <property type="match status" value="1"/>
</dbReference>
<evidence type="ECO:0000313" key="10">
    <source>
        <dbReference type="EMBL" id="KAG2225515.1"/>
    </source>
</evidence>
<proteinExistence type="inferred from homology"/>
<dbReference type="GO" id="GO:0046373">
    <property type="term" value="P:L-arabinose metabolic process"/>
    <property type="evidence" value="ECO:0007669"/>
    <property type="project" value="InterPro"/>
</dbReference>
<comment type="similarity">
    <text evidence="3">Belongs to the glycosyl hydrolase 51 family.</text>
</comment>
<dbReference type="InterPro" id="IPR010720">
    <property type="entry name" value="Alpha-L-AF_C"/>
</dbReference>
<evidence type="ECO:0000256" key="3">
    <source>
        <dbReference type="ARBA" id="ARBA00007186"/>
    </source>
</evidence>
<dbReference type="EMBL" id="JAEPRB010000027">
    <property type="protein sequence ID" value="KAG2225515.1"/>
    <property type="molecule type" value="Genomic_DNA"/>
</dbReference>
<evidence type="ECO:0000256" key="1">
    <source>
        <dbReference type="ARBA" id="ARBA00001462"/>
    </source>
</evidence>
<dbReference type="InterPro" id="IPR013780">
    <property type="entry name" value="Glyco_hydro_b"/>
</dbReference>
<evidence type="ECO:0000313" key="11">
    <source>
        <dbReference type="Proteomes" id="UP000646827"/>
    </source>
</evidence>
<dbReference type="PANTHER" id="PTHR31776:SF0">
    <property type="entry name" value="ALPHA-L-ARABINOFURANOSIDASE 1"/>
    <property type="match status" value="1"/>
</dbReference>
<dbReference type="GO" id="GO:0031222">
    <property type="term" value="P:arabinan catabolic process"/>
    <property type="evidence" value="ECO:0007669"/>
    <property type="project" value="UniProtKB-UniPathway"/>
</dbReference>
<evidence type="ECO:0000256" key="4">
    <source>
        <dbReference type="ARBA" id="ARBA00012670"/>
    </source>
</evidence>
<dbReference type="InterPro" id="IPR017853">
    <property type="entry name" value="GH"/>
</dbReference>
<evidence type="ECO:0000256" key="6">
    <source>
        <dbReference type="ARBA" id="ARBA00022801"/>
    </source>
</evidence>
<name>A0A8H7VLY7_9FUNG</name>
<dbReference type="Gene3D" id="2.60.120.260">
    <property type="entry name" value="Galactose-binding domain-like"/>
    <property type="match status" value="1"/>
</dbReference>
<evidence type="ECO:0000256" key="2">
    <source>
        <dbReference type="ARBA" id="ARBA00004834"/>
    </source>
</evidence>
<dbReference type="InterPro" id="IPR055235">
    <property type="entry name" value="ASD1_cat"/>
</dbReference>
<sequence length="664" mass="74975">MKFLPSLSIAASLLLASSIFIQQVSALSLTIRNDVPGNSSSPILYGLMYEDINRCGDSALYGQMLRNWNFQANDTGGNPDLEFWNIIEEGTKASITLDTNVGLNDVNTNALRLDIKELESSSGRAGFLNKGWWGLRVQPDESYKASFFAKSDGYSGPLNITLEKSGGGVLASAQIDGLSKDFQKFEVTLSPKDIQASSIDNVFAISVDSKEAVDHSIWFQVFSLFGETYKGRENGLRTDIAETLVDLKPKFFRFPGGNNLEGQTIDTRWKWNETIGPLEERRGRLGDWTYWNTNGQGLLDYMYMIEEFIVFVFLLFYTNKFILLYLPNITYYLDMNMEPILDLYAGYSLQGDSVPKDELGPFVQDALDELEYLLGDSSTKFGKLRAGHGREEPFKIDMIEIGNEDWFSTTYDYRYKAYYDAIHEKYPDKTIISTAAQKSRPWDLIDDHYYMTTDEMISNFDYYDNYARSGNGSGIFVGGCCGTSPANLQAALADGVFITGLERNSDFVKMIAYAPAMKRLDQEQWNPDMIHFDTNSVVVAPFYYIFQMYSTHHSDTILQIDAEEGGFNPLYWVAGSNKELNEIYVKVINLDPAPQPVNFNLKGLKVLNYGNATFISGGLNDENTLESPDTIVPKKNTFHIRHQNQFGYTFEPYSATVLTMKIDS</sequence>
<feature type="domain" description="Alpha-L-arabinofuranosidase C-terminal" evidence="9">
    <location>
        <begin position="482"/>
        <end position="654"/>
    </location>
</feature>
<dbReference type="GO" id="GO:0046556">
    <property type="term" value="F:alpha-L-arabinofuranosidase activity"/>
    <property type="evidence" value="ECO:0007669"/>
    <property type="project" value="UniProtKB-EC"/>
</dbReference>
<keyword evidence="7" id="KW-0325">Glycoprotein</keyword>
<evidence type="ECO:0000256" key="8">
    <source>
        <dbReference type="SAM" id="SignalP"/>
    </source>
</evidence>
<evidence type="ECO:0000259" key="9">
    <source>
        <dbReference type="SMART" id="SM00813"/>
    </source>
</evidence>
<dbReference type="Gene3D" id="2.60.40.1180">
    <property type="entry name" value="Golgi alpha-mannosidase II"/>
    <property type="match status" value="1"/>
</dbReference>
<dbReference type="Proteomes" id="UP000646827">
    <property type="component" value="Unassembled WGS sequence"/>
</dbReference>
<keyword evidence="5 8" id="KW-0732">Signal</keyword>
<organism evidence="10 11">
    <name type="scientific">Circinella minor</name>
    <dbReference type="NCBI Taxonomy" id="1195481"/>
    <lineage>
        <taxon>Eukaryota</taxon>
        <taxon>Fungi</taxon>
        <taxon>Fungi incertae sedis</taxon>
        <taxon>Mucoromycota</taxon>
        <taxon>Mucoromycotina</taxon>
        <taxon>Mucoromycetes</taxon>
        <taxon>Mucorales</taxon>
        <taxon>Lichtheimiaceae</taxon>
        <taxon>Circinella</taxon>
    </lineage>
</organism>
<comment type="caution">
    <text evidence="10">The sequence shown here is derived from an EMBL/GenBank/DDBJ whole genome shotgun (WGS) entry which is preliminary data.</text>
</comment>
<evidence type="ECO:0000256" key="7">
    <source>
        <dbReference type="ARBA" id="ARBA00023180"/>
    </source>
</evidence>
<dbReference type="AlphaFoldDB" id="A0A8H7VLY7"/>
<reference evidence="10 11" key="1">
    <citation type="submission" date="2020-12" db="EMBL/GenBank/DDBJ databases">
        <title>Metabolic potential, ecology and presence of endohyphal bacteria is reflected in genomic diversity of Mucoromycotina.</title>
        <authorList>
            <person name="Muszewska A."/>
            <person name="Okrasinska A."/>
            <person name="Steczkiewicz K."/>
            <person name="Drgas O."/>
            <person name="Orlowska M."/>
            <person name="Perlinska-Lenart U."/>
            <person name="Aleksandrzak-Piekarczyk T."/>
            <person name="Szatraj K."/>
            <person name="Zielenkiewicz U."/>
            <person name="Pilsyk S."/>
            <person name="Malc E."/>
            <person name="Mieczkowski P."/>
            <person name="Kruszewska J.S."/>
            <person name="Biernat P."/>
            <person name="Pawlowska J."/>
        </authorList>
    </citation>
    <scope>NUCLEOTIDE SEQUENCE [LARGE SCALE GENOMIC DNA]</scope>
    <source>
        <strain evidence="10 11">CBS 142.35</strain>
    </source>
</reference>
<keyword evidence="11" id="KW-1185">Reference proteome</keyword>
<dbReference type="Pfam" id="PF22848">
    <property type="entry name" value="ASD1_dom"/>
    <property type="match status" value="2"/>
</dbReference>
<accession>A0A8H7VLY7</accession>
<evidence type="ECO:0000256" key="5">
    <source>
        <dbReference type="ARBA" id="ARBA00022729"/>
    </source>
</evidence>
<dbReference type="SUPFAM" id="SSF51011">
    <property type="entry name" value="Glycosyl hydrolase domain"/>
    <property type="match status" value="1"/>
</dbReference>
<comment type="catalytic activity">
    <reaction evidence="1">
        <text>Hydrolysis of terminal non-reducing alpha-L-arabinofuranoside residues in alpha-L-arabinosides.</text>
        <dbReference type="EC" id="3.2.1.55"/>
    </reaction>
</comment>
<feature type="signal peptide" evidence="8">
    <location>
        <begin position="1"/>
        <end position="26"/>
    </location>
</feature>
<dbReference type="EC" id="3.2.1.55" evidence="4"/>
<feature type="chain" id="PRO_5034501524" description="non-reducing end alpha-L-arabinofuranosidase" evidence="8">
    <location>
        <begin position="27"/>
        <end position="664"/>
    </location>
</feature>
<dbReference type="SUPFAM" id="SSF51445">
    <property type="entry name" value="(Trans)glycosidases"/>
    <property type="match status" value="1"/>
</dbReference>
<protein>
    <recommendedName>
        <fullName evidence="4">non-reducing end alpha-L-arabinofuranosidase</fullName>
        <ecNumber evidence="4">3.2.1.55</ecNumber>
    </recommendedName>
</protein>
<dbReference type="InterPro" id="IPR051563">
    <property type="entry name" value="Glycosyl_Hydrolase_51"/>
</dbReference>
<keyword evidence="6" id="KW-0378">Hydrolase</keyword>
<gene>
    <name evidence="10" type="ORF">INT45_010342</name>
</gene>
<dbReference type="OrthoDB" id="406864at2759"/>
<dbReference type="Gene3D" id="3.20.20.80">
    <property type="entry name" value="Glycosidases"/>
    <property type="match status" value="1"/>
</dbReference>
<dbReference type="PANTHER" id="PTHR31776">
    <property type="entry name" value="ALPHA-L-ARABINOFURANOSIDASE 1"/>
    <property type="match status" value="1"/>
</dbReference>
<dbReference type="Pfam" id="PF06964">
    <property type="entry name" value="Alpha-L-AF_C"/>
    <property type="match status" value="1"/>
</dbReference>
<comment type="pathway">
    <text evidence="2">Glycan metabolism; L-arabinan degradation.</text>
</comment>